<comment type="caution">
    <text evidence="2">The sequence shown here is derived from an EMBL/GenBank/DDBJ whole genome shotgun (WGS) entry which is preliminary data.</text>
</comment>
<feature type="compositionally biased region" description="Polar residues" evidence="1">
    <location>
        <begin position="81"/>
        <end position="101"/>
    </location>
</feature>
<gene>
    <name evidence="2" type="ORF">AAF712_014112</name>
</gene>
<feature type="region of interest" description="Disordered" evidence="1">
    <location>
        <begin position="165"/>
        <end position="191"/>
    </location>
</feature>
<feature type="compositionally biased region" description="Basic and acidic residues" evidence="1">
    <location>
        <begin position="53"/>
        <end position="65"/>
    </location>
</feature>
<feature type="region of interest" description="Disordered" evidence="1">
    <location>
        <begin position="48"/>
        <end position="115"/>
    </location>
</feature>
<accession>A0ABR2ZCR0</accession>
<reference evidence="2 3" key="1">
    <citation type="submission" date="2024-05" db="EMBL/GenBank/DDBJ databases">
        <title>A draft genome resource for the thread blight pathogen Marasmius tenuissimus strain MS-2.</title>
        <authorList>
            <person name="Yulfo-Soto G.E."/>
            <person name="Baruah I.K."/>
            <person name="Amoako-Attah I."/>
            <person name="Bukari Y."/>
            <person name="Meinhardt L.W."/>
            <person name="Bailey B.A."/>
            <person name="Cohen S.P."/>
        </authorList>
    </citation>
    <scope>NUCLEOTIDE SEQUENCE [LARGE SCALE GENOMIC DNA]</scope>
    <source>
        <strain evidence="2 3">MS-2</strain>
    </source>
</reference>
<proteinExistence type="predicted"/>
<organism evidence="2 3">
    <name type="scientific">Marasmius tenuissimus</name>
    <dbReference type="NCBI Taxonomy" id="585030"/>
    <lineage>
        <taxon>Eukaryota</taxon>
        <taxon>Fungi</taxon>
        <taxon>Dikarya</taxon>
        <taxon>Basidiomycota</taxon>
        <taxon>Agaricomycotina</taxon>
        <taxon>Agaricomycetes</taxon>
        <taxon>Agaricomycetidae</taxon>
        <taxon>Agaricales</taxon>
        <taxon>Marasmiineae</taxon>
        <taxon>Marasmiaceae</taxon>
        <taxon>Marasmius</taxon>
    </lineage>
</organism>
<protein>
    <submittedName>
        <fullName evidence="2">Uncharacterized protein</fullName>
    </submittedName>
</protein>
<keyword evidence="3" id="KW-1185">Reference proteome</keyword>
<feature type="compositionally biased region" description="Basic and acidic residues" evidence="1">
    <location>
        <begin position="176"/>
        <end position="185"/>
    </location>
</feature>
<evidence type="ECO:0000313" key="2">
    <source>
        <dbReference type="EMBL" id="KAL0059140.1"/>
    </source>
</evidence>
<sequence length="191" mass="20455">MPKPPVPDCRRRDSVDNNWANPVDFINNGIASAGAAVTFTNPVNTNTTVNAHDSNDNIHGNDHGDGGTSGSKRCMRKHPSLATSVASQPRSSWRTCSQTTEVPPLPLPPTDMRSASPKHQSAVVLQSLTSAICAPRNSKTNSKAALLGSEIPRAASSRSGIIHLPAQKHKHTGNKGNEEKVSGRDIRRRNM</sequence>
<dbReference type="Proteomes" id="UP001437256">
    <property type="component" value="Unassembled WGS sequence"/>
</dbReference>
<dbReference type="EMBL" id="JBBXMP010000246">
    <property type="protein sequence ID" value="KAL0059140.1"/>
    <property type="molecule type" value="Genomic_DNA"/>
</dbReference>
<name>A0ABR2ZCR0_9AGAR</name>
<evidence type="ECO:0000313" key="3">
    <source>
        <dbReference type="Proteomes" id="UP001437256"/>
    </source>
</evidence>
<evidence type="ECO:0000256" key="1">
    <source>
        <dbReference type="SAM" id="MobiDB-lite"/>
    </source>
</evidence>